<keyword evidence="1" id="KW-0812">Transmembrane</keyword>
<evidence type="ECO:0000259" key="2">
    <source>
        <dbReference type="Pfam" id="PF13640"/>
    </source>
</evidence>
<dbReference type="PANTHER" id="PTHR12117">
    <property type="entry name" value="HISTONE ACETYLTRANSFERASE COMPLEX"/>
    <property type="match status" value="1"/>
</dbReference>
<dbReference type="Proteomes" id="UP001515480">
    <property type="component" value="Unassembled WGS sequence"/>
</dbReference>
<dbReference type="InterPro" id="IPR044862">
    <property type="entry name" value="Pro_4_hyd_alph_FE2OG_OXY"/>
</dbReference>
<keyword evidence="1" id="KW-1133">Transmembrane helix</keyword>
<feature type="transmembrane region" description="Helical" evidence="1">
    <location>
        <begin position="42"/>
        <end position="62"/>
    </location>
</feature>
<organism evidence="3 4">
    <name type="scientific">Prymnesium parvum</name>
    <name type="common">Toxic golden alga</name>
    <dbReference type="NCBI Taxonomy" id="97485"/>
    <lineage>
        <taxon>Eukaryota</taxon>
        <taxon>Haptista</taxon>
        <taxon>Haptophyta</taxon>
        <taxon>Prymnesiophyceae</taxon>
        <taxon>Prymnesiales</taxon>
        <taxon>Prymnesiaceae</taxon>
        <taxon>Prymnesium</taxon>
    </lineage>
</organism>
<name>A0AB34IB63_PRYPA</name>
<evidence type="ECO:0000313" key="3">
    <source>
        <dbReference type="EMBL" id="KAL1495219.1"/>
    </source>
</evidence>
<dbReference type="Gene3D" id="2.60.120.620">
    <property type="entry name" value="q2cbj1_9rhob like domain"/>
    <property type="match status" value="1"/>
</dbReference>
<evidence type="ECO:0000313" key="4">
    <source>
        <dbReference type="Proteomes" id="UP001515480"/>
    </source>
</evidence>
<protein>
    <recommendedName>
        <fullName evidence="2">Prolyl 4-hydroxylase alpha subunit Fe(2+) 2OG dioxygenase domain-containing protein</fullName>
    </recommendedName>
</protein>
<reference evidence="3 4" key="1">
    <citation type="journal article" date="2024" name="Science">
        <title>Giant polyketide synthase enzymes in the biosynthesis of giant marine polyether toxins.</title>
        <authorList>
            <person name="Fallon T.R."/>
            <person name="Shende V.V."/>
            <person name="Wierzbicki I.H."/>
            <person name="Pendleton A.L."/>
            <person name="Watervoot N.F."/>
            <person name="Auber R.P."/>
            <person name="Gonzalez D.J."/>
            <person name="Wisecaver J.H."/>
            <person name="Moore B.S."/>
        </authorList>
    </citation>
    <scope>NUCLEOTIDE SEQUENCE [LARGE SCALE GENOMIC DNA]</scope>
    <source>
        <strain evidence="3 4">12B1</strain>
    </source>
</reference>
<proteinExistence type="predicted"/>
<keyword evidence="4" id="KW-1185">Reference proteome</keyword>
<sequence>MKKPRAAMNRLEEETELDDDAAAELDHEIRLGSRGSHRPLRAARSAALAAALLLLLLLLLWASGPPRALLYWGATAYVDVKMLAQDAATPAAAAGGDALAAFVWDEEAEGTVDLRPLAAGRDAYRAQRPFPHVAIDGMVPHELLEKVIEELPEGIDERGCAAGSTACYVDPLQKRKTEIAREDHMGPNTRKVFAALRSRPFITFLEQLTGIEGLHPDPGYEGSGVHLTGTGGYLKIHADFNHLSMSPVWHRRVNTFIYLNKDWPDSYGGHLELWDRNLTSCVQRIKPDFGRFVAFSTSDFSFHGHPTPMEIPHDRMRRSIAMYYYTRGTRDASECLDNQCASMHSTLFKEPQNCVCEAPACARYLNHTA</sequence>
<evidence type="ECO:0000256" key="1">
    <source>
        <dbReference type="SAM" id="Phobius"/>
    </source>
</evidence>
<comment type="caution">
    <text evidence="3">The sequence shown here is derived from an EMBL/GenBank/DDBJ whole genome shotgun (WGS) entry which is preliminary data.</text>
</comment>
<dbReference type="EMBL" id="JBGBPQ010000033">
    <property type="protein sequence ID" value="KAL1495219.1"/>
    <property type="molecule type" value="Genomic_DNA"/>
</dbReference>
<gene>
    <name evidence="3" type="ORF">AB1Y20_017082</name>
</gene>
<accession>A0AB34IB63</accession>
<dbReference type="PANTHER" id="PTHR12117:SF0">
    <property type="entry name" value="PROLYL 3-HYDROXYLASE OGFOD1"/>
    <property type="match status" value="1"/>
</dbReference>
<dbReference type="AlphaFoldDB" id="A0AB34IB63"/>
<feature type="domain" description="Prolyl 4-hydroxylase alpha subunit Fe(2+) 2OG dioxygenase" evidence="2">
    <location>
        <begin position="225"/>
        <end position="325"/>
    </location>
</feature>
<dbReference type="InterPro" id="IPR051842">
    <property type="entry name" value="uS12_prolyl_hydroxylase"/>
</dbReference>
<dbReference type="Pfam" id="PF13640">
    <property type="entry name" value="2OG-FeII_Oxy_3"/>
    <property type="match status" value="1"/>
</dbReference>
<keyword evidence="1" id="KW-0472">Membrane</keyword>